<evidence type="ECO:0000313" key="2">
    <source>
        <dbReference type="Proteomes" id="UP000276834"/>
    </source>
</evidence>
<reference evidence="1 2" key="1">
    <citation type="journal article" date="2018" name="Proc. R. Soc. B">
        <title>A non-coding region near Follistatin controls head colour polymorphism in the Gouldian finch.</title>
        <authorList>
            <person name="Toomey M.B."/>
            <person name="Marques C.I."/>
            <person name="Andrade P."/>
            <person name="Araujo P.M."/>
            <person name="Sabatino S."/>
            <person name="Gazda M.A."/>
            <person name="Afonso S."/>
            <person name="Lopes R.J."/>
            <person name="Corbo J.C."/>
            <person name="Carneiro M."/>
        </authorList>
    </citation>
    <scope>NUCLEOTIDE SEQUENCE [LARGE SCALE GENOMIC DNA]</scope>
    <source>
        <strain evidence="1">Red01</strain>
        <tissue evidence="1">Muscle</tissue>
    </source>
</reference>
<gene>
    <name evidence="1" type="ORF">DV515_00013969</name>
</gene>
<name>A0A3L8RZB3_CHLGU</name>
<proteinExistence type="predicted"/>
<comment type="caution">
    <text evidence="1">The sequence shown here is derived from an EMBL/GenBank/DDBJ whole genome shotgun (WGS) entry which is preliminary data.</text>
</comment>
<dbReference type="AlphaFoldDB" id="A0A3L8RZB3"/>
<evidence type="ECO:0000313" key="1">
    <source>
        <dbReference type="EMBL" id="RLV91895.1"/>
    </source>
</evidence>
<organism evidence="1 2">
    <name type="scientific">Chloebia gouldiae</name>
    <name type="common">Gouldian finch</name>
    <name type="synonym">Erythrura gouldiae</name>
    <dbReference type="NCBI Taxonomy" id="44316"/>
    <lineage>
        <taxon>Eukaryota</taxon>
        <taxon>Metazoa</taxon>
        <taxon>Chordata</taxon>
        <taxon>Craniata</taxon>
        <taxon>Vertebrata</taxon>
        <taxon>Euteleostomi</taxon>
        <taxon>Archelosauria</taxon>
        <taxon>Archosauria</taxon>
        <taxon>Dinosauria</taxon>
        <taxon>Saurischia</taxon>
        <taxon>Theropoda</taxon>
        <taxon>Coelurosauria</taxon>
        <taxon>Aves</taxon>
        <taxon>Neognathae</taxon>
        <taxon>Neoaves</taxon>
        <taxon>Telluraves</taxon>
        <taxon>Australaves</taxon>
        <taxon>Passeriformes</taxon>
        <taxon>Passeroidea</taxon>
        <taxon>Passeridae</taxon>
        <taxon>Chloebia</taxon>
    </lineage>
</organism>
<dbReference type="Proteomes" id="UP000276834">
    <property type="component" value="Unassembled WGS sequence"/>
</dbReference>
<dbReference type="EMBL" id="QUSF01000105">
    <property type="protein sequence ID" value="RLV91895.1"/>
    <property type="molecule type" value="Genomic_DNA"/>
</dbReference>
<accession>A0A3L8RZB3</accession>
<keyword evidence="2" id="KW-1185">Reference proteome</keyword>
<protein>
    <submittedName>
        <fullName evidence="1">Uncharacterized protein</fullName>
    </submittedName>
</protein>
<sequence>MKGISSLPILILLAYDKFKQLLFRSPRTEFSLEKKQHNFFPHFLAGSSGNESNSICHTGSTNVGECSKI</sequence>